<accession>A5BLN9</accession>
<proteinExistence type="predicted"/>
<dbReference type="EMBL" id="AM463797">
    <property type="protein sequence ID" value="CAN65798.1"/>
    <property type="molecule type" value="Genomic_DNA"/>
</dbReference>
<protein>
    <submittedName>
        <fullName evidence="1">Uncharacterized protein</fullName>
    </submittedName>
</protein>
<dbReference type="AlphaFoldDB" id="A5BLN9"/>
<gene>
    <name evidence="1" type="ORF">VITISV_014906</name>
</gene>
<organism evidence="1">
    <name type="scientific">Vitis vinifera</name>
    <name type="common">Grape</name>
    <dbReference type="NCBI Taxonomy" id="29760"/>
    <lineage>
        <taxon>Eukaryota</taxon>
        <taxon>Viridiplantae</taxon>
        <taxon>Streptophyta</taxon>
        <taxon>Embryophyta</taxon>
        <taxon>Tracheophyta</taxon>
        <taxon>Spermatophyta</taxon>
        <taxon>Magnoliopsida</taxon>
        <taxon>eudicotyledons</taxon>
        <taxon>Gunneridae</taxon>
        <taxon>Pentapetalae</taxon>
        <taxon>rosids</taxon>
        <taxon>Vitales</taxon>
        <taxon>Vitaceae</taxon>
        <taxon>Viteae</taxon>
        <taxon>Vitis</taxon>
    </lineage>
</organism>
<sequence length="90" mass="10562">MAACIAWEMSVYVGKDDLGENVMMNGTEMGAERLMRNGYRNDDQRERGMGMTDGSVDWRCVGVWLAVDDEREDMGTMMDNWWVKRWVWWA</sequence>
<evidence type="ECO:0000313" key="1">
    <source>
        <dbReference type="EMBL" id="CAN65798.1"/>
    </source>
</evidence>
<name>A5BLN9_VITVI</name>
<reference evidence="1" key="1">
    <citation type="journal article" date="2007" name="PLoS ONE">
        <title>The first genome sequence of an elite grapevine cultivar (Pinot noir Vitis vinifera L.): coping with a highly heterozygous genome.</title>
        <authorList>
            <person name="Velasco R."/>
            <person name="Zharkikh A."/>
            <person name="Troggio M."/>
            <person name="Cartwright D.A."/>
            <person name="Cestaro A."/>
            <person name="Pruss D."/>
            <person name="Pindo M."/>
            <person name="FitzGerald L.M."/>
            <person name="Vezzulli S."/>
            <person name="Reid J."/>
            <person name="Malacarne G."/>
            <person name="Iliev D."/>
            <person name="Coppola G."/>
            <person name="Wardell B."/>
            <person name="Micheletti D."/>
            <person name="Macalma T."/>
            <person name="Facci M."/>
            <person name="Mitchell J.T."/>
            <person name="Perazzolli M."/>
            <person name="Eldredge G."/>
            <person name="Gatto P."/>
            <person name="Oyzerski R."/>
            <person name="Moretto M."/>
            <person name="Gutin N."/>
            <person name="Stefanini M."/>
            <person name="Chen Y."/>
            <person name="Segala C."/>
            <person name="Davenport C."/>
            <person name="Dematte L."/>
            <person name="Mraz A."/>
            <person name="Battilana J."/>
            <person name="Stormo K."/>
            <person name="Costa F."/>
            <person name="Tao Q."/>
            <person name="Si-Ammour A."/>
            <person name="Harkins T."/>
            <person name="Lackey A."/>
            <person name="Perbost C."/>
            <person name="Taillon B."/>
            <person name="Stella A."/>
            <person name="Solovyev V."/>
            <person name="Fawcett J.A."/>
            <person name="Sterck L."/>
            <person name="Vandepoele K."/>
            <person name="Grando S.M."/>
            <person name="Toppo S."/>
            <person name="Moser C."/>
            <person name="Lanchbury J."/>
            <person name="Bogden R."/>
            <person name="Skolnick M."/>
            <person name="Sgaramella V."/>
            <person name="Bhatnagar S.K."/>
            <person name="Fontana P."/>
            <person name="Gutin A."/>
            <person name="Van de Peer Y."/>
            <person name="Salamini F."/>
            <person name="Viola R."/>
        </authorList>
    </citation>
    <scope>NUCLEOTIDE SEQUENCE</scope>
</reference>